<dbReference type="Gene3D" id="2.60.120.260">
    <property type="entry name" value="Galactose-binding domain-like"/>
    <property type="match status" value="1"/>
</dbReference>
<evidence type="ECO:0000256" key="2">
    <source>
        <dbReference type="ARBA" id="ARBA00012761"/>
    </source>
</evidence>
<gene>
    <name evidence="10" type="primary">uidA</name>
    <name evidence="10" type="ORF">FTX54_015040</name>
</gene>
<dbReference type="NCBIfam" id="NF007538">
    <property type="entry name" value="PRK10150.1"/>
    <property type="match status" value="1"/>
</dbReference>
<evidence type="ECO:0000259" key="7">
    <source>
        <dbReference type="Pfam" id="PF00703"/>
    </source>
</evidence>
<dbReference type="GO" id="GO:0005975">
    <property type="term" value="P:carbohydrate metabolic process"/>
    <property type="evidence" value="ECO:0007669"/>
    <property type="project" value="InterPro"/>
</dbReference>
<keyword evidence="11" id="KW-1185">Reference proteome</keyword>
<evidence type="ECO:0000259" key="9">
    <source>
        <dbReference type="Pfam" id="PF02837"/>
    </source>
</evidence>
<dbReference type="EMBL" id="CP144914">
    <property type="protein sequence ID" value="WWD79694.1"/>
    <property type="molecule type" value="Genomic_DNA"/>
</dbReference>
<dbReference type="KEGG" id="ahal:FTX54_015040"/>
<protein>
    <recommendedName>
        <fullName evidence="3">Beta-glucuronidase</fullName>
        <ecNumber evidence="2">3.2.1.31</ecNumber>
    </recommendedName>
</protein>
<evidence type="ECO:0000256" key="3">
    <source>
        <dbReference type="ARBA" id="ARBA00016205"/>
    </source>
</evidence>
<dbReference type="Pfam" id="PF02836">
    <property type="entry name" value="Glyco_hydro_2_C"/>
    <property type="match status" value="1"/>
</dbReference>
<dbReference type="Proteomes" id="UP000321816">
    <property type="component" value="Chromosome"/>
</dbReference>
<proteinExistence type="inferred from homology"/>
<dbReference type="AlphaFoldDB" id="A0A5C7F495"/>
<dbReference type="InterPro" id="IPR013783">
    <property type="entry name" value="Ig-like_fold"/>
</dbReference>
<dbReference type="Pfam" id="PF00703">
    <property type="entry name" value="Glyco_hydro_2"/>
    <property type="match status" value="1"/>
</dbReference>
<dbReference type="FunFam" id="3.20.20.80:FF:000080">
    <property type="entry name" value="Beta-glucuronidase UidA"/>
    <property type="match status" value="1"/>
</dbReference>
<dbReference type="InterPro" id="IPR023230">
    <property type="entry name" value="Glyco_hydro_2_CS"/>
</dbReference>
<organism evidence="10 11">
    <name type="scientific">Alkalicoccus halolimnae</name>
    <dbReference type="NCBI Taxonomy" id="1667239"/>
    <lineage>
        <taxon>Bacteria</taxon>
        <taxon>Bacillati</taxon>
        <taxon>Bacillota</taxon>
        <taxon>Bacilli</taxon>
        <taxon>Bacillales</taxon>
        <taxon>Bacillaceae</taxon>
        <taxon>Alkalicoccus</taxon>
    </lineage>
</organism>
<dbReference type="GO" id="GO:0019391">
    <property type="term" value="P:glucuronoside catabolic process"/>
    <property type="evidence" value="ECO:0007669"/>
    <property type="project" value="TreeGrafter"/>
</dbReference>
<dbReference type="RefSeq" id="WP_147803644.1">
    <property type="nucleotide sequence ID" value="NZ_CP144914.1"/>
</dbReference>
<dbReference type="InterPro" id="IPR006101">
    <property type="entry name" value="Glyco_hydro_2"/>
</dbReference>
<dbReference type="SUPFAM" id="SSF51445">
    <property type="entry name" value="(Trans)glycosidases"/>
    <property type="match status" value="1"/>
</dbReference>
<dbReference type="InterPro" id="IPR006104">
    <property type="entry name" value="Glyco_hydro_2_N"/>
</dbReference>
<dbReference type="PANTHER" id="PTHR10066:SF67">
    <property type="entry name" value="BETA-GLUCURONIDASE"/>
    <property type="match status" value="1"/>
</dbReference>
<evidence type="ECO:0000256" key="6">
    <source>
        <dbReference type="RuleBase" id="RU361154"/>
    </source>
</evidence>
<reference evidence="10 11" key="1">
    <citation type="submission" date="2024-01" db="EMBL/GenBank/DDBJ databases">
        <title>Complete Genome Sequence of Alkalicoccus halolimnae BZ-SZ-XJ29T, a Moderately Halophilic Bacterium Isolated from a Salt Lake.</title>
        <authorList>
            <person name="Zhao B."/>
        </authorList>
    </citation>
    <scope>NUCLEOTIDE SEQUENCE [LARGE SCALE GENOMIC DNA]</scope>
    <source>
        <strain evidence="10 11">BZ-SZ-XJ29</strain>
    </source>
</reference>
<keyword evidence="4 6" id="KW-0378">Hydrolase</keyword>
<dbReference type="PANTHER" id="PTHR10066">
    <property type="entry name" value="BETA-GLUCURONIDASE"/>
    <property type="match status" value="1"/>
</dbReference>
<dbReference type="Gene3D" id="3.20.20.80">
    <property type="entry name" value="Glycosidases"/>
    <property type="match status" value="1"/>
</dbReference>
<evidence type="ECO:0000259" key="8">
    <source>
        <dbReference type="Pfam" id="PF02836"/>
    </source>
</evidence>
<dbReference type="Pfam" id="PF02837">
    <property type="entry name" value="Glyco_hydro_2_N"/>
    <property type="match status" value="1"/>
</dbReference>
<dbReference type="InterPro" id="IPR006103">
    <property type="entry name" value="Glyco_hydro_2_cat"/>
</dbReference>
<dbReference type="GO" id="GO:0030246">
    <property type="term" value="F:carbohydrate binding"/>
    <property type="evidence" value="ECO:0007669"/>
    <property type="project" value="TreeGrafter"/>
</dbReference>
<dbReference type="SUPFAM" id="SSF49785">
    <property type="entry name" value="Galactose-binding domain-like"/>
    <property type="match status" value="1"/>
</dbReference>
<dbReference type="OrthoDB" id="9762066at2"/>
<evidence type="ECO:0000256" key="5">
    <source>
        <dbReference type="ARBA" id="ARBA00023295"/>
    </source>
</evidence>
<keyword evidence="5 6" id="KW-0326">Glycosidase</keyword>
<evidence type="ECO:0000256" key="1">
    <source>
        <dbReference type="ARBA" id="ARBA00007401"/>
    </source>
</evidence>
<dbReference type="Gene3D" id="2.60.40.10">
    <property type="entry name" value="Immunoglobulins"/>
    <property type="match status" value="1"/>
</dbReference>
<comment type="similarity">
    <text evidence="1 6">Belongs to the glycosyl hydrolase 2 family.</text>
</comment>
<name>A0A5C7F495_9BACI</name>
<dbReference type="InterPro" id="IPR008979">
    <property type="entry name" value="Galactose-bd-like_sf"/>
</dbReference>
<feature type="domain" description="Glycosyl hydrolases family 2 sugar binding" evidence="9">
    <location>
        <begin position="12"/>
        <end position="179"/>
    </location>
</feature>
<evidence type="ECO:0000313" key="10">
    <source>
        <dbReference type="EMBL" id="WWD79694.1"/>
    </source>
</evidence>
<dbReference type="InterPro" id="IPR036156">
    <property type="entry name" value="Beta-gal/glucu_dom_sf"/>
</dbReference>
<dbReference type="PRINTS" id="PR00132">
    <property type="entry name" value="GLHYDRLASE2"/>
</dbReference>
<sequence length="595" mass="69037">MLYPIENETRELKCLDGLWQFSFDHSSIGEKEEWYSKKIPKSIDMAVPSSINELLIDPEEESYIGDMWYQKEVFISKDWELEQVHLRIGAAAYHSKVWINNNDVFEHHSGFLPLDCNISNFIKPGRWNTITIKLNNELSWQTLPPGTISETDNKKHLKTQHDFYHYTGLHRSVYLYTTPNTFIEEVSLNTDLDEGKGWIDLTLSPSGVKTADSVKWEIQLKDKEGKVVLERKFPENSVQFHLDNPRLWSPADPYLYELEVWLSSSDSRDKYSLPVGIRSIEIKSGELYLNGEKMYLKGFGKHEDMDIKGKAFDDALALKDFALMKWSGANSFRTSHYPYAEEWLQMADREGFLIIDEIGAVGMLGQSVPAIGELDGVFQEDKINDLSQKNHMKEMEMLIRRDRNHPSVVMWCVANEASTMEEKAGAYFEPIINKVRELDSRPVMNVNLMLIEPEKCQVSKMVDVIGLNAYFGWYSSAGDLNIGKKELIEWLDRWKKAFDKPLMITEFGVDTVQGLHKLPATMFSEEFQADFLKMYTEVFDTRREIIGEHVWNFADFMTGQGIVRVDGNKKGIFTRQRQPKMAAYKLKDRWRERED</sequence>
<feature type="domain" description="Glycoside hydrolase family 2 immunoglobulin-like beta-sandwich" evidence="7">
    <location>
        <begin position="181"/>
        <end position="278"/>
    </location>
</feature>
<dbReference type="InterPro" id="IPR017853">
    <property type="entry name" value="GH"/>
</dbReference>
<dbReference type="PROSITE" id="PS00719">
    <property type="entry name" value="GLYCOSYL_HYDROL_F2_1"/>
    <property type="match status" value="1"/>
</dbReference>
<evidence type="ECO:0000313" key="11">
    <source>
        <dbReference type="Proteomes" id="UP000321816"/>
    </source>
</evidence>
<dbReference type="SUPFAM" id="SSF49303">
    <property type="entry name" value="beta-Galactosidase/glucuronidase domain"/>
    <property type="match status" value="1"/>
</dbReference>
<dbReference type="EC" id="3.2.1.31" evidence="2"/>
<accession>A0A5C7F495</accession>
<evidence type="ECO:0000256" key="4">
    <source>
        <dbReference type="ARBA" id="ARBA00022801"/>
    </source>
</evidence>
<feature type="domain" description="Glycoside hydrolase family 2 catalytic" evidence="8">
    <location>
        <begin position="280"/>
        <end position="591"/>
    </location>
</feature>
<dbReference type="GO" id="GO:0004566">
    <property type="term" value="F:beta-glucuronidase activity"/>
    <property type="evidence" value="ECO:0007669"/>
    <property type="project" value="UniProtKB-EC"/>
</dbReference>
<dbReference type="InterPro" id="IPR006102">
    <property type="entry name" value="Ig-like_GH2"/>
</dbReference>